<sequence length="175" mass="19230">MAKYGKPRRRRWRPHLRSQTHPFLFTLMTLNAAAELGLTAFLISAGIKTPVSTGAYRSLLILLCFESVWTIVFTASYMIWVVDGGAKILASVASSVIWLLATAILWGATTGFMHNARVGGDCADEPTISICRESLTVEALGWTEFSLCTVTLLATAFWMGTTVSKNTHRDSRTLV</sequence>
<dbReference type="EMBL" id="MU274900">
    <property type="protein sequence ID" value="KAI0094912.1"/>
    <property type="molecule type" value="Genomic_DNA"/>
</dbReference>
<accession>A0ACB8UKE3</accession>
<gene>
    <name evidence="1" type="ORF">BDY19DRAFT_982240</name>
</gene>
<proteinExistence type="predicted"/>
<dbReference type="Proteomes" id="UP001055072">
    <property type="component" value="Unassembled WGS sequence"/>
</dbReference>
<organism evidence="1 2">
    <name type="scientific">Irpex rosettiformis</name>
    <dbReference type="NCBI Taxonomy" id="378272"/>
    <lineage>
        <taxon>Eukaryota</taxon>
        <taxon>Fungi</taxon>
        <taxon>Dikarya</taxon>
        <taxon>Basidiomycota</taxon>
        <taxon>Agaricomycotina</taxon>
        <taxon>Agaricomycetes</taxon>
        <taxon>Polyporales</taxon>
        <taxon>Irpicaceae</taxon>
        <taxon>Irpex</taxon>
    </lineage>
</organism>
<evidence type="ECO:0000313" key="1">
    <source>
        <dbReference type="EMBL" id="KAI0094912.1"/>
    </source>
</evidence>
<protein>
    <submittedName>
        <fullName evidence="1">Uncharacterized protein</fullName>
    </submittedName>
</protein>
<comment type="caution">
    <text evidence="1">The sequence shown here is derived from an EMBL/GenBank/DDBJ whole genome shotgun (WGS) entry which is preliminary data.</text>
</comment>
<evidence type="ECO:0000313" key="2">
    <source>
        <dbReference type="Proteomes" id="UP001055072"/>
    </source>
</evidence>
<name>A0ACB8UKE3_9APHY</name>
<reference evidence="1" key="1">
    <citation type="journal article" date="2021" name="Environ. Microbiol.">
        <title>Gene family expansions and transcriptome signatures uncover fungal adaptations to wood decay.</title>
        <authorList>
            <person name="Hage H."/>
            <person name="Miyauchi S."/>
            <person name="Viragh M."/>
            <person name="Drula E."/>
            <person name="Min B."/>
            <person name="Chaduli D."/>
            <person name="Navarro D."/>
            <person name="Favel A."/>
            <person name="Norest M."/>
            <person name="Lesage-Meessen L."/>
            <person name="Balint B."/>
            <person name="Merenyi Z."/>
            <person name="de Eugenio L."/>
            <person name="Morin E."/>
            <person name="Martinez A.T."/>
            <person name="Baldrian P."/>
            <person name="Stursova M."/>
            <person name="Martinez M.J."/>
            <person name="Novotny C."/>
            <person name="Magnuson J.K."/>
            <person name="Spatafora J.W."/>
            <person name="Maurice S."/>
            <person name="Pangilinan J."/>
            <person name="Andreopoulos W."/>
            <person name="LaButti K."/>
            <person name="Hundley H."/>
            <person name="Na H."/>
            <person name="Kuo A."/>
            <person name="Barry K."/>
            <person name="Lipzen A."/>
            <person name="Henrissat B."/>
            <person name="Riley R."/>
            <person name="Ahrendt S."/>
            <person name="Nagy L.G."/>
            <person name="Grigoriev I.V."/>
            <person name="Martin F."/>
            <person name="Rosso M.N."/>
        </authorList>
    </citation>
    <scope>NUCLEOTIDE SEQUENCE</scope>
    <source>
        <strain evidence="1">CBS 384.51</strain>
    </source>
</reference>
<keyword evidence="2" id="KW-1185">Reference proteome</keyword>